<keyword evidence="3" id="KW-1185">Reference proteome</keyword>
<protein>
    <submittedName>
        <fullName evidence="2">Uncharacterized protein</fullName>
    </submittedName>
</protein>
<gene>
    <name evidence="2" type="ORF">MVEN_02561900</name>
</gene>
<feature type="transmembrane region" description="Helical" evidence="1">
    <location>
        <begin position="89"/>
        <end position="114"/>
    </location>
</feature>
<name>A0A8H6U361_9AGAR</name>
<feature type="transmembrane region" description="Helical" evidence="1">
    <location>
        <begin position="43"/>
        <end position="68"/>
    </location>
</feature>
<evidence type="ECO:0000313" key="3">
    <source>
        <dbReference type="Proteomes" id="UP000620124"/>
    </source>
</evidence>
<dbReference type="EMBL" id="JACAZI010000037">
    <property type="protein sequence ID" value="KAF7328221.1"/>
    <property type="molecule type" value="Genomic_DNA"/>
</dbReference>
<keyword evidence="1" id="KW-0472">Membrane</keyword>
<keyword evidence="1" id="KW-1133">Transmembrane helix</keyword>
<dbReference type="AlphaFoldDB" id="A0A8H6U361"/>
<organism evidence="2 3">
    <name type="scientific">Mycena venus</name>
    <dbReference type="NCBI Taxonomy" id="2733690"/>
    <lineage>
        <taxon>Eukaryota</taxon>
        <taxon>Fungi</taxon>
        <taxon>Dikarya</taxon>
        <taxon>Basidiomycota</taxon>
        <taxon>Agaricomycotina</taxon>
        <taxon>Agaricomycetes</taxon>
        <taxon>Agaricomycetidae</taxon>
        <taxon>Agaricales</taxon>
        <taxon>Marasmiineae</taxon>
        <taxon>Mycenaceae</taxon>
        <taxon>Mycena</taxon>
    </lineage>
</organism>
<evidence type="ECO:0000256" key="1">
    <source>
        <dbReference type="SAM" id="Phobius"/>
    </source>
</evidence>
<reference evidence="2" key="1">
    <citation type="submission" date="2020-05" db="EMBL/GenBank/DDBJ databases">
        <title>Mycena genomes resolve the evolution of fungal bioluminescence.</title>
        <authorList>
            <person name="Tsai I.J."/>
        </authorList>
    </citation>
    <scope>NUCLEOTIDE SEQUENCE</scope>
    <source>
        <strain evidence="2">CCC161011</strain>
    </source>
</reference>
<dbReference type="PANTHER" id="PTHR35041">
    <property type="entry name" value="MEDIATOR OF RNA POLYMERASE II TRANSCRIPTION SUBUNIT 1"/>
    <property type="match status" value="1"/>
</dbReference>
<evidence type="ECO:0000313" key="2">
    <source>
        <dbReference type="EMBL" id="KAF7328221.1"/>
    </source>
</evidence>
<feature type="transmembrane region" description="Helical" evidence="1">
    <location>
        <begin position="520"/>
        <end position="541"/>
    </location>
</feature>
<comment type="caution">
    <text evidence="2">The sequence shown here is derived from an EMBL/GenBank/DDBJ whole genome shotgun (WGS) entry which is preliminary data.</text>
</comment>
<accession>A0A8H6U361</accession>
<dbReference type="Proteomes" id="UP000620124">
    <property type="component" value="Unassembled WGS sequence"/>
</dbReference>
<dbReference type="OrthoDB" id="3158487at2759"/>
<dbReference type="PANTHER" id="PTHR35041:SF6">
    <property type="entry name" value="FORMYLMETHIONINE DEFORMYLASE-LIKE PROTEIN-RELATED"/>
    <property type="match status" value="1"/>
</dbReference>
<proteinExistence type="predicted"/>
<keyword evidence="1" id="KW-0812">Transmembrane</keyword>
<sequence length="611" mass="65135">MDEWSPSALTENEGLCTQLLPVRRKNEGAPSATPAVSRRSSSIGAWTSLCIVGGTLVTGITAVLHYMFNARLENHSVLGYWTQNKSSQVEITLATVFRIVFCFSAGASLCQVSWHAMRRQPLSLADLDALLQEASITTFLRINLAYRVPQVLAITVAILAAPLITVFAPSLSARQGDAIKRNITIPTLDLSTDALIGDVHSSLDRMGSVSTTWDKAALEALLSTDPVGWPMPVGCGLADCAYNFTYSAPAVQCSDLAPDQIDDGLPDSTRFVSRVFQDPPAAYLMAYDSWKGESVTAALNFTSSMGDNGASPLYVWTLAYVPFLASNANPGALINAAGSVCTFYNATYEARTHYVDGAQEVQVSVAEFHEPLNNTYRFSGLNLYAAGGNPNASIVGVPGVSFAPGLGAHVHSLAMADAVTAHLAGSIEWSSHTALLISTDTLISETNMMSPIKPITFDYPITGLNISSSITNISQGLQGLFANATLGFIHLNTAFTSVEVSVPSTDLVYTFAHRRLITTYVLAICVLGLISAAGMFCLFANGQPSSNNFSHLLVATRNPKLDMVANKVMTDPSWSAQARLQFGGVVMPDGGVTAVFGVPSEQVVHSLPRHH</sequence>
<feature type="transmembrane region" description="Helical" evidence="1">
    <location>
        <begin position="151"/>
        <end position="171"/>
    </location>
</feature>